<dbReference type="EMBL" id="NIBG01000006">
    <property type="protein sequence ID" value="PAB59612.1"/>
    <property type="molecule type" value="Genomic_DNA"/>
</dbReference>
<dbReference type="AlphaFoldDB" id="A0A267MJL6"/>
<accession>A0A267MJL6</accession>
<dbReference type="RefSeq" id="WP_095132976.1">
    <property type="nucleotide sequence ID" value="NZ_NIBG01000006.1"/>
</dbReference>
<organism evidence="1 2">
    <name type="scientific">Anaeromicrobium sediminis</name>
    <dbReference type="NCBI Taxonomy" id="1478221"/>
    <lineage>
        <taxon>Bacteria</taxon>
        <taxon>Bacillati</taxon>
        <taxon>Bacillota</taxon>
        <taxon>Clostridia</taxon>
        <taxon>Peptostreptococcales</taxon>
        <taxon>Thermotaleaceae</taxon>
        <taxon>Anaeromicrobium</taxon>
    </lineage>
</organism>
<name>A0A267MJL6_9FIRM</name>
<dbReference type="OrthoDB" id="1954599at2"/>
<sequence length="131" mass="14852">MKNKIFSTSLIVILSIVGFYSAFNERSIVYSQSDYNLVQDSLEKDVQEVKKDKFEMITGKIKKITVRDGKRSLLIEDKKGIEYIFHISEHTIILTFEKLKVGQEVDIIFNGILTTSIPPQGTAIIVNGLKV</sequence>
<proteinExistence type="predicted"/>
<gene>
    <name evidence="1" type="ORF">CCE28_08565</name>
</gene>
<protein>
    <recommendedName>
        <fullName evidence="3">DUF3221 domain-containing protein</fullName>
    </recommendedName>
</protein>
<evidence type="ECO:0000313" key="2">
    <source>
        <dbReference type="Proteomes" id="UP000216024"/>
    </source>
</evidence>
<reference evidence="1 2" key="1">
    <citation type="submission" date="2017-06" db="EMBL/GenBank/DDBJ databases">
        <title>Draft genome sequence of anaerobic fermentative bacterium Anaeromicrobium sediminis DY2726D isolated from West Pacific Ocean sediments.</title>
        <authorList>
            <person name="Zeng X."/>
        </authorList>
    </citation>
    <scope>NUCLEOTIDE SEQUENCE [LARGE SCALE GENOMIC DNA]</scope>
    <source>
        <strain evidence="1 2">DY2726D</strain>
    </source>
</reference>
<dbReference type="Proteomes" id="UP000216024">
    <property type="component" value="Unassembled WGS sequence"/>
</dbReference>
<evidence type="ECO:0008006" key="3">
    <source>
        <dbReference type="Google" id="ProtNLM"/>
    </source>
</evidence>
<comment type="caution">
    <text evidence="1">The sequence shown here is derived from an EMBL/GenBank/DDBJ whole genome shotgun (WGS) entry which is preliminary data.</text>
</comment>
<keyword evidence="2" id="KW-1185">Reference proteome</keyword>
<evidence type="ECO:0000313" key="1">
    <source>
        <dbReference type="EMBL" id="PAB59612.1"/>
    </source>
</evidence>